<evidence type="ECO:0000256" key="7">
    <source>
        <dbReference type="ARBA" id="ARBA00023136"/>
    </source>
</evidence>
<evidence type="ECO:0000256" key="5">
    <source>
        <dbReference type="ARBA" id="ARBA00022968"/>
    </source>
</evidence>
<dbReference type="GO" id="GO:0016020">
    <property type="term" value="C:membrane"/>
    <property type="evidence" value="ECO:0007669"/>
    <property type="project" value="UniProtKB-SubCell"/>
</dbReference>
<dbReference type="Pfam" id="PF02434">
    <property type="entry name" value="Fringe"/>
    <property type="match status" value="1"/>
</dbReference>
<keyword evidence="6" id="KW-1133">Transmembrane helix</keyword>
<evidence type="ECO:0000256" key="1">
    <source>
        <dbReference type="ARBA" id="ARBA00004606"/>
    </source>
</evidence>
<reference evidence="10" key="2">
    <citation type="journal article" date="2007" name="Science">
        <title>Draft genome sequence of the sexually transmitted pathogen Trichomonas vaginalis.</title>
        <authorList>
            <person name="Carlton J.M."/>
            <person name="Hirt R.P."/>
            <person name="Silva J.C."/>
            <person name="Delcher A.L."/>
            <person name="Schatz M."/>
            <person name="Zhao Q."/>
            <person name="Wortman J.R."/>
            <person name="Bidwell S.L."/>
            <person name="Alsmark U.C.M."/>
            <person name="Besteiro S."/>
            <person name="Sicheritz-Ponten T."/>
            <person name="Noel C.J."/>
            <person name="Dacks J.B."/>
            <person name="Foster P.G."/>
            <person name="Simillion C."/>
            <person name="Van de Peer Y."/>
            <person name="Miranda-Saavedra D."/>
            <person name="Barton G.J."/>
            <person name="Westrop G.D."/>
            <person name="Mueller S."/>
            <person name="Dessi D."/>
            <person name="Fiori P.L."/>
            <person name="Ren Q."/>
            <person name="Paulsen I."/>
            <person name="Zhang H."/>
            <person name="Bastida-Corcuera F.D."/>
            <person name="Simoes-Barbosa A."/>
            <person name="Brown M.T."/>
            <person name="Hayes R.D."/>
            <person name="Mukherjee M."/>
            <person name="Okumura C.Y."/>
            <person name="Schneider R."/>
            <person name="Smith A.J."/>
            <person name="Vanacova S."/>
            <person name="Villalvazo M."/>
            <person name="Haas B.J."/>
            <person name="Pertea M."/>
            <person name="Feldblyum T.V."/>
            <person name="Utterback T.R."/>
            <person name="Shu C.L."/>
            <person name="Osoegawa K."/>
            <person name="de Jong P.J."/>
            <person name="Hrdy I."/>
            <person name="Horvathova L."/>
            <person name="Zubacova Z."/>
            <person name="Dolezal P."/>
            <person name="Malik S.B."/>
            <person name="Logsdon J.M. Jr."/>
            <person name="Henze K."/>
            <person name="Gupta A."/>
            <person name="Wang C.C."/>
            <person name="Dunne R.L."/>
            <person name="Upcroft J.A."/>
            <person name="Upcroft P."/>
            <person name="White O."/>
            <person name="Salzberg S.L."/>
            <person name="Tang P."/>
            <person name="Chiu C.-H."/>
            <person name="Lee Y.-S."/>
            <person name="Embley T.M."/>
            <person name="Coombs G.H."/>
            <person name="Mottram J.C."/>
            <person name="Tachezy J."/>
            <person name="Fraser-Liggett C.M."/>
            <person name="Johnson P.J."/>
        </authorList>
    </citation>
    <scope>NUCLEOTIDE SEQUENCE [LARGE SCALE GENOMIC DNA]</scope>
    <source>
        <strain evidence="10">G3</strain>
    </source>
</reference>
<keyword evidence="2" id="KW-0328">Glycosyltransferase</keyword>
<keyword evidence="5" id="KW-0735">Signal-anchor</keyword>
<keyword evidence="11" id="KW-1185">Reference proteome</keyword>
<evidence type="ECO:0000256" key="8">
    <source>
        <dbReference type="ARBA" id="ARBA00037847"/>
    </source>
</evidence>
<dbReference type="GO" id="GO:0008375">
    <property type="term" value="F:acetylglucosaminyltransferase activity"/>
    <property type="evidence" value="ECO:0000318"/>
    <property type="project" value="GO_Central"/>
</dbReference>
<evidence type="ECO:0000256" key="2">
    <source>
        <dbReference type="ARBA" id="ARBA00022676"/>
    </source>
</evidence>
<dbReference type="InterPro" id="IPR003378">
    <property type="entry name" value="Fringe-like_glycosylTrfase"/>
</dbReference>
<reference evidence="10" key="1">
    <citation type="submission" date="2006-10" db="EMBL/GenBank/DDBJ databases">
        <authorList>
            <person name="Amadeo P."/>
            <person name="Zhao Q."/>
            <person name="Wortman J."/>
            <person name="Fraser-Liggett C."/>
            <person name="Carlton J."/>
        </authorList>
    </citation>
    <scope>NUCLEOTIDE SEQUENCE</scope>
    <source>
        <strain evidence="10">G3</strain>
    </source>
</reference>
<gene>
    <name evidence="10" type="ORF">TVAG_391110</name>
</gene>
<dbReference type="VEuPathDB" id="TrichDB:TVAGG3_0323870"/>
<comment type="subcellular location">
    <subcellularLocation>
        <location evidence="8">Endomembrane system</location>
        <topology evidence="8">Single-pass membrane protein</topology>
    </subcellularLocation>
    <subcellularLocation>
        <location evidence="1">Membrane</location>
        <topology evidence="1">Single-pass type II membrane protein</topology>
    </subcellularLocation>
</comment>
<dbReference type="Gene3D" id="3.90.550.50">
    <property type="match status" value="1"/>
</dbReference>
<dbReference type="FunFam" id="3.90.550.50:FF:000100">
    <property type="entry name" value="Uncharacterized protein"/>
    <property type="match status" value="1"/>
</dbReference>
<dbReference type="OrthoDB" id="431432at2759"/>
<evidence type="ECO:0000313" key="11">
    <source>
        <dbReference type="Proteomes" id="UP000001542"/>
    </source>
</evidence>
<evidence type="ECO:0000256" key="6">
    <source>
        <dbReference type="ARBA" id="ARBA00022989"/>
    </source>
</evidence>
<dbReference type="AlphaFoldDB" id="A2DFM4"/>
<evidence type="ECO:0000256" key="4">
    <source>
        <dbReference type="ARBA" id="ARBA00022692"/>
    </source>
</evidence>
<dbReference type="KEGG" id="tva:5466266"/>
<feature type="domain" description="Fringe-like glycosyltransferase" evidence="9">
    <location>
        <begin position="19"/>
        <end position="219"/>
    </location>
</feature>
<protein>
    <recommendedName>
        <fullName evidence="9">Fringe-like glycosyltransferase domain-containing protein</fullName>
    </recommendedName>
</protein>
<proteinExistence type="predicted"/>
<dbReference type="VEuPathDB" id="TrichDB:TVAG_391110"/>
<dbReference type="InParanoid" id="A2DFM4"/>
<evidence type="ECO:0000313" key="10">
    <source>
        <dbReference type="EMBL" id="EAY20727.1"/>
    </source>
</evidence>
<name>A2DFM4_TRIV3</name>
<accession>A2DFM4</accession>
<keyword evidence="7" id="KW-0472">Membrane</keyword>
<dbReference type="GO" id="GO:0012505">
    <property type="term" value="C:endomembrane system"/>
    <property type="evidence" value="ECO:0007669"/>
    <property type="project" value="UniProtKB-SubCell"/>
</dbReference>
<sequence>MLLLFFIYKALSYTSDLTVTMDDIVFVVWSGKECLPTRVYQLAQAWYGLVPHVHVYTDEADESIMNNITNSNPHLSITFHITQMRGDYLIGSYFENPYNHAQSRHILSMYDIYNLYPNKKWYFFCDDDCYVLPTKVLELCKTAAGNVFGMTYYFIDETYKFFPSRDPTRTFHHGGPGIAVTHQFMVKIAPHLMECNSIYQASKLGSDIRLSACYGRIFGLREWYYRTGESSAFGMFNSNTPDRNIDYSHDIPERTLSFHLIQPQDTIKTWKSHISTWNDQSNTSLYVDWSPIALQRMDIDLGNVGYTMEFYIWYCLRYESKNYYPIGNPKPIFRPGDKFLKDPIAYEQEYENGFRIRLNCDADRGDDLIQEGFAKPPIWGATLSMKCPKPTKFYTNHNSTIPAEYRIIPVDHK</sequence>
<evidence type="ECO:0000256" key="3">
    <source>
        <dbReference type="ARBA" id="ARBA00022679"/>
    </source>
</evidence>
<dbReference type="EMBL" id="DS113195">
    <property type="protein sequence ID" value="EAY20727.1"/>
    <property type="molecule type" value="Genomic_DNA"/>
</dbReference>
<keyword evidence="3" id="KW-0808">Transferase</keyword>
<organism evidence="10 11">
    <name type="scientific">Trichomonas vaginalis (strain ATCC PRA-98 / G3)</name>
    <dbReference type="NCBI Taxonomy" id="412133"/>
    <lineage>
        <taxon>Eukaryota</taxon>
        <taxon>Metamonada</taxon>
        <taxon>Parabasalia</taxon>
        <taxon>Trichomonadida</taxon>
        <taxon>Trichomonadidae</taxon>
        <taxon>Trichomonas</taxon>
    </lineage>
</organism>
<evidence type="ECO:0000259" key="9">
    <source>
        <dbReference type="Pfam" id="PF02434"/>
    </source>
</evidence>
<dbReference type="Proteomes" id="UP000001542">
    <property type="component" value="Unassembled WGS sequence"/>
</dbReference>
<dbReference type="PANTHER" id="PTHR10811">
    <property type="entry name" value="FRINGE-RELATED"/>
    <property type="match status" value="1"/>
</dbReference>
<keyword evidence="4" id="KW-0812">Transmembrane</keyword>
<dbReference type="RefSeq" id="XP_001581713.1">
    <property type="nucleotide sequence ID" value="XM_001581663.1"/>
</dbReference>